<dbReference type="SMART" id="SM00389">
    <property type="entry name" value="HOX"/>
    <property type="match status" value="1"/>
</dbReference>
<proteinExistence type="predicted"/>
<evidence type="ECO:0000256" key="2">
    <source>
        <dbReference type="ARBA" id="ARBA00023155"/>
    </source>
</evidence>
<comment type="caution">
    <text evidence="6">The sequence shown here is derived from an EMBL/GenBank/DDBJ whole genome shotgun (WGS) entry which is preliminary data.</text>
</comment>
<dbReference type="PANTHER" id="PTHR24324:SF9">
    <property type="entry name" value="HOMEOBOX DOMAIN-CONTAINING PROTEIN"/>
    <property type="match status" value="1"/>
</dbReference>
<dbReference type="InterPro" id="IPR051000">
    <property type="entry name" value="Homeobox_DNA-bind_prot"/>
</dbReference>
<keyword evidence="7" id="KW-1185">Reference proteome</keyword>
<comment type="subcellular location">
    <subcellularLocation>
        <location evidence="3 4">Nucleus</location>
    </subcellularLocation>
</comment>
<dbReference type="Gene3D" id="1.10.10.60">
    <property type="entry name" value="Homeodomain-like"/>
    <property type="match status" value="1"/>
</dbReference>
<name>A0ABP9XLB3_9FUNG</name>
<protein>
    <recommendedName>
        <fullName evidence="5">Homeobox domain-containing protein</fullName>
    </recommendedName>
</protein>
<keyword evidence="3 4" id="KW-0539">Nucleus</keyword>
<keyword evidence="2 3" id="KW-0371">Homeobox</keyword>
<dbReference type="PROSITE" id="PS50071">
    <property type="entry name" value="HOMEOBOX_2"/>
    <property type="match status" value="1"/>
</dbReference>
<dbReference type="CDD" id="cd00086">
    <property type="entry name" value="homeodomain"/>
    <property type="match status" value="1"/>
</dbReference>
<evidence type="ECO:0000313" key="6">
    <source>
        <dbReference type="EMBL" id="GAA5795559.1"/>
    </source>
</evidence>
<dbReference type="InterPro" id="IPR001356">
    <property type="entry name" value="HD"/>
</dbReference>
<dbReference type="Proteomes" id="UP001476247">
    <property type="component" value="Unassembled WGS sequence"/>
</dbReference>
<evidence type="ECO:0000256" key="1">
    <source>
        <dbReference type="ARBA" id="ARBA00023125"/>
    </source>
</evidence>
<reference evidence="6 7" key="1">
    <citation type="submission" date="2024-04" db="EMBL/GenBank/DDBJ databases">
        <title>genome sequences of Mucor flavus KT1a and Helicostylum pulchrum KT1b strains isolation_sourced from the surface of a dry-aged beef.</title>
        <authorList>
            <person name="Toyotome T."/>
            <person name="Hosono M."/>
            <person name="Torimaru M."/>
            <person name="Fukuda K."/>
            <person name="Mikami N."/>
        </authorList>
    </citation>
    <scope>NUCLEOTIDE SEQUENCE [LARGE SCALE GENOMIC DNA]</scope>
    <source>
        <strain evidence="6 7">KT1b</strain>
    </source>
</reference>
<dbReference type="InterPro" id="IPR009057">
    <property type="entry name" value="Homeodomain-like_sf"/>
</dbReference>
<evidence type="ECO:0000256" key="3">
    <source>
        <dbReference type="PROSITE-ProRule" id="PRU00108"/>
    </source>
</evidence>
<gene>
    <name evidence="6" type="ORF">HPULCUR_000919</name>
</gene>
<evidence type="ECO:0000259" key="5">
    <source>
        <dbReference type="PROSITE" id="PS50071"/>
    </source>
</evidence>
<feature type="DNA-binding region" description="Homeobox" evidence="3">
    <location>
        <begin position="17"/>
        <end position="76"/>
    </location>
</feature>
<evidence type="ECO:0000313" key="7">
    <source>
        <dbReference type="Proteomes" id="UP001476247"/>
    </source>
</evidence>
<dbReference type="Pfam" id="PF00046">
    <property type="entry name" value="Homeodomain"/>
    <property type="match status" value="1"/>
</dbReference>
<dbReference type="PANTHER" id="PTHR24324">
    <property type="entry name" value="HOMEOBOX PROTEIN HHEX"/>
    <property type="match status" value="1"/>
</dbReference>
<feature type="domain" description="Homeobox" evidence="5">
    <location>
        <begin position="15"/>
        <end position="75"/>
    </location>
</feature>
<dbReference type="EMBL" id="BAABUJ010000005">
    <property type="protein sequence ID" value="GAA5795559.1"/>
    <property type="molecule type" value="Genomic_DNA"/>
</dbReference>
<keyword evidence="1 3" id="KW-0238">DNA-binding</keyword>
<dbReference type="SUPFAM" id="SSF46689">
    <property type="entry name" value="Homeodomain-like"/>
    <property type="match status" value="1"/>
</dbReference>
<accession>A0ABP9XLB3</accession>
<organism evidence="6 7">
    <name type="scientific">Helicostylum pulchrum</name>
    <dbReference type="NCBI Taxonomy" id="562976"/>
    <lineage>
        <taxon>Eukaryota</taxon>
        <taxon>Fungi</taxon>
        <taxon>Fungi incertae sedis</taxon>
        <taxon>Mucoromycota</taxon>
        <taxon>Mucoromycotina</taxon>
        <taxon>Mucoromycetes</taxon>
        <taxon>Mucorales</taxon>
        <taxon>Mucorineae</taxon>
        <taxon>Mucoraceae</taxon>
        <taxon>Helicostylum</taxon>
    </lineage>
</organism>
<evidence type="ECO:0000256" key="4">
    <source>
        <dbReference type="RuleBase" id="RU000682"/>
    </source>
</evidence>
<sequence length="161" mass="18887">MDKKQVIMIDPKSLSTTARRRMRTSREETVILEGFYNKTPNPNNEQKQEIAAAVNMGVKNVHFWFQNRRAKDNKKRKILQSRQQELAQQQQQIGTGQHLYYPQTQFTNQQLKGKAKFNLPPISTIMVEDSPNLAIPFFFHHPKFGLEDCMIQWSKSSDSRY</sequence>